<dbReference type="AlphaFoldDB" id="A0A948TNI7"/>
<reference evidence="10" key="2">
    <citation type="submission" date="2021-04" db="EMBL/GenBank/DDBJ databases">
        <authorList>
            <person name="Gilroy R."/>
        </authorList>
    </citation>
    <scope>NUCLEOTIDE SEQUENCE</scope>
    <source>
        <strain evidence="10">8470</strain>
    </source>
</reference>
<name>A0A948TNI7_9BACT</name>
<dbReference type="PANTHER" id="PTHR23502:SF132">
    <property type="entry name" value="POLYAMINE TRANSPORTER 2-RELATED"/>
    <property type="match status" value="1"/>
</dbReference>
<keyword evidence="5 8" id="KW-0812">Transmembrane</keyword>
<feature type="transmembrane region" description="Helical" evidence="8">
    <location>
        <begin position="214"/>
        <end position="238"/>
    </location>
</feature>
<organism evidence="10 11">
    <name type="scientific">Candidatus Phocaeicola excrementipullorum</name>
    <dbReference type="NCBI Taxonomy" id="2838731"/>
    <lineage>
        <taxon>Bacteria</taxon>
        <taxon>Pseudomonadati</taxon>
        <taxon>Bacteroidota</taxon>
        <taxon>Bacteroidia</taxon>
        <taxon>Bacteroidales</taxon>
        <taxon>Bacteroidaceae</taxon>
        <taxon>Phocaeicola</taxon>
    </lineage>
</organism>
<dbReference type="GO" id="GO:1990961">
    <property type="term" value="P:xenobiotic detoxification by transmembrane export across the plasma membrane"/>
    <property type="evidence" value="ECO:0007669"/>
    <property type="project" value="InterPro"/>
</dbReference>
<evidence type="ECO:0000256" key="1">
    <source>
        <dbReference type="ARBA" id="ARBA00004651"/>
    </source>
</evidence>
<feature type="transmembrane region" description="Helical" evidence="8">
    <location>
        <begin position="362"/>
        <end position="385"/>
    </location>
</feature>
<dbReference type="InterPro" id="IPR004812">
    <property type="entry name" value="Efflux_drug-R_Bcr/CmlA"/>
</dbReference>
<reference evidence="10" key="1">
    <citation type="journal article" date="2021" name="PeerJ">
        <title>Extensive microbial diversity within the chicken gut microbiome revealed by metagenomics and culture.</title>
        <authorList>
            <person name="Gilroy R."/>
            <person name="Ravi A."/>
            <person name="Getino M."/>
            <person name="Pursley I."/>
            <person name="Horton D.L."/>
            <person name="Alikhan N.F."/>
            <person name="Baker D."/>
            <person name="Gharbi K."/>
            <person name="Hall N."/>
            <person name="Watson M."/>
            <person name="Adriaenssens E.M."/>
            <person name="Foster-Nyarko E."/>
            <person name="Jarju S."/>
            <person name="Secka A."/>
            <person name="Antonio M."/>
            <person name="Oren A."/>
            <person name="Chaudhuri R.R."/>
            <person name="La Ragione R."/>
            <person name="Hildebrand F."/>
            <person name="Pallen M.J."/>
        </authorList>
    </citation>
    <scope>NUCLEOTIDE SEQUENCE</scope>
    <source>
        <strain evidence="10">8470</strain>
    </source>
</reference>
<accession>A0A948TNI7</accession>
<keyword evidence="6 8" id="KW-1133">Transmembrane helix</keyword>
<feature type="transmembrane region" description="Helical" evidence="8">
    <location>
        <begin position="304"/>
        <end position="328"/>
    </location>
</feature>
<evidence type="ECO:0000256" key="5">
    <source>
        <dbReference type="ARBA" id="ARBA00022692"/>
    </source>
</evidence>
<evidence type="ECO:0000256" key="7">
    <source>
        <dbReference type="ARBA" id="ARBA00023136"/>
    </source>
</evidence>
<evidence type="ECO:0000256" key="6">
    <source>
        <dbReference type="ARBA" id="ARBA00022989"/>
    </source>
</evidence>
<dbReference type="EMBL" id="JAHLFJ010000077">
    <property type="protein sequence ID" value="MBU3856506.1"/>
    <property type="molecule type" value="Genomic_DNA"/>
</dbReference>
<gene>
    <name evidence="10" type="ORF">H9928_08135</name>
</gene>
<dbReference type="NCBIfam" id="TIGR00710">
    <property type="entry name" value="efflux_Bcr_CflA"/>
    <property type="match status" value="1"/>
</dbReference>
<comment type="similarity">
    <text evidence="2">Belongs to the major facilitator superfamily. Bcr/CmlA family.</text>
</comment>
<evidence type="ECO:0000259" key="9">
    <source>
        <dbReference type="PROSITE" id="PS50850"/>
    </source>
</evidence>
<feature type="domain" description="Major facilitator superfamily (MFS) profile" evidence="9">
    <location>
        <begin position="8"/>
        <end position="392"/>
    </location>
</feature>
<proteinExistence type="inferred from homology"/>
<feature type="transmembrane region" description="Helical" evidence="8">
    <location>
        <begin position="102"/>
        <end position="120"/>
    </location>
</feature>
<dbReference type="InterPro" id="IPR011701">
    <property type="entry name" value="MFS"/>
</dbReference>
<feature type="transmembrane region" description="Helical" evidence="8">
    <location>
        <begin position="132"/>
        <end position="154"/>
    </location>
</feature>
<evidence type="ECO:0000256" key="4">
    <source>
        <dbReference type="ARBA" id="ARBA00022475"/>
    </source>
</evidence>
<dbReference type="InterPro" id="IPR020846">
    <property type="entry name" value="MFS_dom"/>
</dbReference>
<feature type="transmembrane region" description="Helical" evidence="8">
    <location>
        <begin position="160"/>
        <end position="184"/>
    </location>
</feature>
<feature type="transmembrane region" description="Helical" evidence="8">
    <location>
        <begin position="77"/>
        <end position="96"/>
    </location>
</feature>
<evidence type="ECO:0000256" key="2">
    <source>
        <dbReference type="ARBA" id="ARBA00006236"/>
    </source>
</evidence>
<dbReference type="CDD" id="cd17320">
    <property type="entry name" value="MFS_MdfA_MDR_like"/>
    <property type="match status" value="1"/>
</dbReference>
<comment type="subcellular location">
    <subcellularLocation>
        <location evidence="1">Cell membrane</location>
        <topology evidence="1">Multi-pass membrane protein</topology>
    </subcellularLocation>
</comment>
<evidence type="ECO:0000256" key="8">
    <source>
        <dbReference type="SAM" id="Phobius"/>
    </source>
</evidence>
<evidence type="ECO:0000313" key="11">
    <source>
        <dbReference type="Proteomes" id="UP000784286"/>
    </source>
</evidence>
<dbReference type="Gene3D" id="1.20.1720.10">
    <property type="entry name" value="Multidrug resistance protein D"/>
    <property type="match status" value="1"/>
</dbReference>
<sequence>MKSRQNSRTFTIIFLGMLSAFGPFVMDMYLPTLPAMTGYFNTSSSMVQLGLTASMIGLAAGQLVFGPVSDKFGRRSSLLAAMILFLLSTAGCILSETILQFVALRLVQGIAGAGGVVISRSIAADKYAGHELAAMLAIIGAINGIATVAAPIAGGTLSEIGGWHGIFCFLLFLGVILLAGSFHFNESLSSEQRASMRWSNVFRRFRTVTHNRQYLCYILQYGLTMGVLFANIASAPFIMQQHYGLSPMEFSLCFGANAIAMVISSTVAVRFRNMKDALGFGSSAMLLLSTVLFVALYLGCNFWIYETLAFCLLAMVGMTFTASSALAMDCERTNAGIASALLGAIGFAFGGIVSPLAGLGNILHTAGLLFLAGSLLSHLCANYALARHNSTRRITDEIFYMLRRASASTRILRK</sequence>
<feature type="transmembrane region" description="Helical" evidence="8">
    <location>
        <begin position="9"/>
        <end position="26"/>
    </location>
</feature>
<keyword evidence="7 8" id="KW-0472">Membrane</keyword>
<keyword evidence="4" id="KW-1003">Cell membrane</keyword>
<protein>
    <submittedName>
        <fullName evidence="10">Multidrug effflux MFS transporter</fullName>
    </submittedName>
</protein>
<dbReference type="SUPFAM" id="SSF103473">
    <property type="entry name" value="MFS general substrate transporter"/>
    <property type="match status" value="1"/>
</dbReference>
<comment type="caution">
    <text evidence="10">The sequence shown here is derived from an EMBL/GenBank/DDBJ whole genome shotgun (WGS) entry which is preliminary data.</text>
</comment>
<keyword evidence="3" id="KW-0813">Transport</keyword>
<dbReference type="GO" id="GO:0005886">
    <property type="term" value="C:plasma membrane"/>
    <property type="evidence" value="ECO:0007669"/>
    <property type="project" value="UniProtKB-SubCell"/>
</dbReference>
<feature type="transmembrane region" description="Helical" evidence="8">
    <location>
        <begin position="335"/>
        <end position="356"/>
    </location>
</feature>
<dbReference type="PANTHER" id="PTHR23502">
    <property type="entry name" value="MAJOR FACILITATOR SUPERFAMILY"/>
    <property type="match status" value="1"/>
</dbReference>
<dbReference type="Pfam" id="PF07690">
    <property type="entry name" value="MFS_1"/>
    <property type="match status" value="1"/>
</dbReference>
<feature type="transmembrane region" description="Helical" evidence="8">
    <location>
        <begin position="278"/>
        <end position="298"/>
    </location>
</feature>
<dbReference type="PROSITE" id="PS50850">
    <property type="entry name" value="MFS"/>
    <property type="match status" value="1"/>
</dbReference>
<feature type="transmembrane region" description="Helical" evidence="8">
    <location>
        <begin position="250"/>
        <end position="271"/>
    </location>
</feature>
<dbReference type="Proteomes" id="UP000784286">
    <property type="component" value="Unassembled WGS sequence"/>
</dbReference>
<feature type="transmembrane region" description="Helical" evidence="8">
    <location>
        <begin position="46"/>
        <end position="65"/>
    </location>
</feature>
<dbReference type="GO" id="GO:0042910">
    <property type="term" value="F:xenobiotic transmembrane transporter activity"/>
    <property type="evidence" value="ECO:0007669"/>
    <property type="project" value="InterPro"/>
</dbReference>
<dbReference type="InterPro" id="IPR036259">
    <property type="entry name" value="MFS_trans_sf"/>
</dbReference>
<evidence type="ECO:0000256" key="3">
    <source>
        <dbReference type="ARBA" id="ARBA00022448"/>
    </source>
</evidence>
<evidence type="ECO:0000313" key="10">
    <source>
        <dbReference type="EMBL" id="MBU3856506.1"/>
    </source>
</evidence>